<dbReference type="AlphaFoldDB" id="A0A4R7KVW7"/>
<proteinExistence type="predicted"/>
<evidence type="ECO:0000313" key="1">
    <source>
        <dbReference type="EMBL" id="TDT63691.1"/>
    </source>
</evidence>
<protein>
    <submittedName>
        <fullName evidence="1">Uncharacterized protein</fullName>
    </submittedName>
</protein>
<accession>A0A4R7KVW7</accession>
<name>A0A4R7KVW7_9CLOT</name>
<dbReference type="Proteomes" id="UP000295325">
    <property type="component" value="Unassembled WGS sequence"/>
</dbReference>
<comment type="caution">
    <text evidence="1">The sequence shown here is derived from an EMBL/GenBank/DDBJ whole genome shotgun (WGS) entry which is preliminary data.</text>
</comment>
<keyword evidence="2" id="KW-1185">Reference proteome</keyword>
<sequence length="33" mass="3680">MKVNASKEVIETLKKALKNEGKDAVRFEIEGFG</sequence>
<evidence type="ECO:0000313" key="2">
    <source>
        <dbReference type="Proteomes" id="UP000295325"/>
    </source>
</evidence>
<organism evidence="1 2">
    <name type="scientific">Fonticella tunisiensis</name>
    <dbReference type="NCBI Taxonomy" id="1096341"/>
    <lineage>
        <taxon>Bacteria</taxon>
        <taxon>Bacillati</taxon>
        <taxon>Bacillota</taxon>
        <taxon>Clostridia</taxon>
        <taxon>Eubacteriales</taxon>
        <taxon>Clostridiaceae</taxon>
        <taxon>Fonticella</taxon>
    </lineage>
</organism>
<gene>
    <name evidence="1" type="ORF">EDD71_101118</name>
</gene>
<dbReference type="EMBL" id="SOAZ01000001">
    <property type="protein sequence ID" value="TDT63691.1"/>
    <property type="molecule type" value="Genomic_DNA"/>
</dbReference>
<reference evidence="1 2" key="1">
    <citation type="submission" date="2019-03" db="EMBL/GenBank/DDBJ databases">
        <title>Genomic Encyclopedia of Type Strains, Phase IV (KMG-IV): sequencing the most valuable type-strain genomes for metagenomic binning, comparative biology and taxonomic classification.</title>
        <authorList>
            <person name="Goeker M."/>
        </authorList>
    </citation>
    <scope>NUCLEOTIDE SEQUENCE [LARGE SCALE GENOMIC DNA]</scope>
    <source>
        <strain evidence="1 2">DSM 24455</strain>
    </source>
</reference>